<dbReference type="EMBL" id="CADCTQ010000034">
    <property type="protein sequence ID" value="CAA9219966.1"/>
    <property type="molecule type" value="Genomic_DNA"/>
</dbReference>
<sequence length="39" mass="4381">MGFPRCALCASLRSLRETRLCVKPFFREEPGATGKFASF</sequence>
<reference evidence="1" key="1">
    <citation type="submission" date="2020-02" db="EMBL/GenBank/DDBJ databases">
        <authorList>
            <person name="Meier V. D."/>
        </authorList>
    </citation>
    <scope>NUCLEOTIDE SEQUENCE</scope>
    <source>
        <strain evidence="1">AVDCRST_MAG56</strain>
    </source>
</reference>
<organism evidence="1">
    <name type="scientific">uncultured Cytophagales bacterium</name>
    <dbReference type="NCBI Taxonomy" id="158755"/>
    <lineage>
        <taxon>Bacteria</taxon>
        <taxon>Pseudomonadati</taxon>
        <taxon>Bacteroidota</taxon>
        <taxon>Sphingobacteriia</taxon>
        <taxon>Sphingobacteriales</taxon>
        <taxon>environmental samples</taxon>
    </lineage>
</organism>
<protein>
    <submittedName>
        <fullName evidence="1">Uncharacterized protein</fullName>
    </submittedName>
</protein>
<gene>
    <name evidence="1" type="ORF">AVDCRST_MAG56-385</name>
</gene>
<evidence type="ECO:0000313" key="1">
    <source>
        <dbReference type="EMBL" id="CAA9219966.1"/>
    </source>
</evidence>
<proteinExistence type="predicted"/>
<accession>A0A6J4HEA9</accession>
<dbReference type="AlphaFoldDB" id="A0A6J4HEA9"/>
<name>A0A6J4HEA9_9SPHI</name>